<evidence type="ECO:0000256" key="1">
    <source>
        <dbReference type="SAM" id="Phobius"/>
    </source>
</evidence>
<gene>
    <name evidence="2" type="ORF">FEV53_01330</name>
</gene>
<keyword evidence="1" id="KW-0812">Transmembrane</keyword>
<name>A0A547QA10_9RHOB</name>
<dbReference type="AlphaFoldDB" id="A0A547QA10"/>
<feature type="transmembrane region" description="Helical" evidence="1">
    <location>
        <begin position="46"/>
        <end position="67"/>
    </location>
</feature>
<evidence type="ECO:0008006" key="4">
    <source>
        <dbReference type="Google" id="ProtNLM"/>
    </source>
</evidence>
<dbReference type="Proteomes" id="UP000318590">
    <property type="component" value="Unassembled WGS sequence"/>
</dbReference>
<reference evidence="2 3" key="1">
    <citation type="submission" date="2019-06" db="EMBL/GenBank/DDBJ databases">
        <title>Paenimaribius caenipelagi gen. nov., sp. nov., isolated from a tidal flat.</title>
        <authorList>
            <person name="Yoon J.-H."/>
        </authorList>
    </citation>
    <scope>NUCLEOTIDE SEQUENCE [LARGE SCALE GENOMIC DNA]</scope>
    <source>
        <strain evidence="2 3">JBTF-M29</strain>
    </source>
</reference>
<evidence type="ECO:0000313" key="3">
    <source>
        <dbReference type="Proteomes" id="UP000318590"/>
    </source>
</evidence>
<protein>
    <recommendedName>
        <fullName evidence="4">NnrT protein</fullName>
    </recommendedName>
</protein>
<keyword evidence="3" id="KW-1185">Reference proteome</keyword>
<keyword evidence="1" id="KW-1133">Transmembrane helix</keyword>
<sequence length="78" mass="8274">MSDDRPWPVWALATLLYPLAAGAVAINVFMLALMGRKLGLGELSPVASVLAGLALGIPAAWATGLWVRRLMDEADGKR</sequence>
<dbReference type="EMBL" id="VFSV01000002">
    <property type="protein sequence ID" value="TRD23228.1"/>
    <property type="molecule type" value="Genomic_DNA"/>
</dbReference>
<feature type="transmembrane region" description="Helical" evidence="1">
    <location>
        <begin position="7"/>
        <end position="34"/>
    </location>
</feature>
<comment type="caution">
    <text evidence="2">The sequence shown here is derived from an EMBL/GenBank/DDBJ whole genome shotgun (WGS) entry which is preliminary data.</text>
</comment>
<dbReference type="OrthoDB" id="7667013at2"/>
<organism evidence="2 3">
    <name type="scientific">Palleronia caenipelagi</name>
    <dbReference type="NCBI Taxonomy" id="2489174"/>
    <lineage>
        <taxon>Bacteria</taxon>
        <taxon>Pseudomonadati</taxon>
        <taxon>Pseudomonadota</taxon>
        <taxon>Alphaproteobacteria</taxon>
        <taxon>Rhodobacterales</taxon>
        <taxon>Roseobacteraceae</taxon>
        <taxon>Palleronia</taxon>
    </lineage>
</organism>
<proteinExistence type="predicted"/>
<evidence type="ECO:0000313" key="2">
    <source>
        <dbReference type="EMBL" id="TRD23228.1"/>
    </source>
</evidence>
<accession>A0A547QA10</accession>
<dbReference type="RefSeq" id="WP_142833019.1">
    <property type="nucleotide sequence ID" value="NZ_VFSV01000002.1"/>
</dbReference>
<keyword evidence="1" id="KW-0472">Membrane</keyword>